<reference evidence="1 2" key="1">
    <citation type="submission" date="2014-04" db="EMBL/GenBank/DDBJ databases">
        <authorList>
            <consortium name="DOE Joint Genome Institute"/>
            <person name="Kuo A."/>
            <person name="Kohler A."/>
            <person name="Costa M.D."/>
            <person name="Nagy L.G."/>
            <person name="Floudas D."/>
            <person name="Copeland A."/>
            <person name="Barry K.W."/>
            <person name="Cichocki N."/>
            <person name="Veneault-Fourrey C."/>
            <person name="LaButti K."/>
            <person name="Lindquist E.A."/>
            <person name="Lipzen A."/>
            <person name="Lundell T."/>
            <person name="Morin E."/>
            <person name="Murat C."/>
            <person name="Sun H."/>
            <person name="Tunlid A."/>
            <person name="Henrissat B."/>
            <person name="Grigoriev I.V."/>
            <person name="Hibbett D.S."/>
            <person name="Martin F."/>
            <person name="Nordberg H.P."/>
            <person name="Cantor M.N."/>
            <person name="Hua S.X."/>
        </authorList>
    </citation>
    <scope>NUCLEOTIDE SEQUENCE [LARGE SCALE GENOMIC DNA]</scope>
    <source>
        <strain evidence="1 2">Marx 270</strain>
    </source>
</reference>
<name>A0A0C3KZ65_PISTI</name>
<dbReference type="STRING" id="870435.A0A0C3KZ65"/>
<evidence type="ECO:0008006" key="3">
    <source>
        <dbReference type="Google" id="ProtNLM"/>
    </source>
</evidence>
<dbReference type="EMBL" id="KN831944">
    <property type="protein sequence ID" value="KIO14777.1"/>
    <property type="molecule type" value="Genomic_DNA"/>
</dbReference>
<dbReference type="InParanoid" id="A0A0C3KZ65"/>
<dbReference type="InterPro" id="IPR027417">
    <property type="entry name" value="P-loop_NTPase"/>
</dbReference>
<proteinExistence type="predicted"/>
<protein>
    <recommendedName>
        <fullName evidence="3">UvrD-like helicase C-terminal domain-containing protein</fullName>
    </recommendedName>
</protein>
<organism evidence="1 2">
    <name type="scientific">Pisolithus tinctorius Marx 270</name>
    <dbReference type="NCBI Taxonomy" id="870435"/>
    <lineage>
        <taxon>Eukaryota</taxon>
        <taxon>Fungi</taxon>
        <taxon>Dikarya</taxon>
        <taxon>Basidiomycota</taxon>
        <taxon>Agaricomycotina</taxon>
        <taxon>Agaricomycetes</taxon>
        <taxon>Agaricomycetidae</taxon>
        <taxon>Boletales</taxon>
        <taxon>Sclerodermatineae</taxon>
        <taxon>Pisolithaceae</taxon>
        <taxon>Pisolithus</taxon>
    </lineage>
</organism>
<evidence type="ECO:0000313" key="1">
    <source>
        <dbReference type="EMBL" id="KIO14777.1"/>
    </source>
</evidence>
<accession>A0A0C3KZ65</accession>
<sequence length="154" mass="17380">MLVKLDWTRATQLAGLDNCVIPVKPRTQTFRMKCEQKDGKVVTKTVKRRQFPMTGAYAFTDYHSQGQTIPHVVVDIATPPTGGLNLFNLYVALSRSSGRSTIHLLCDFDEKLFQASHSAELIAEDDRLEVLNMETKKQWEKEIGTQQGHTAGMR</sequence>
<dbReference type="Proteomes" id="UP000054217">
    <property type="component" value="Unassembled WGS sequence"/>
</dbReference>
<gene>
    <name evidence="1" type="ORF">M404DRAFT_119981</name>
</gene>
<dbReference type="SUPFAM" id="SSF52540">
    <property type="entry name" value="P-loop containing nucleoside triphosphate hydrolases"/>
    <property type="match status" value="1"/>
</dbReference>
<dbReference type="OrthoDB" id="2986975at2759"/>
<evidence type="ECO:0000313" key="2">
    <source>
        <dbReference type="Proteomes" id="UP000054217"/>
    </source>
</evidence>
<reference evidence="2" key="2">
    <citation type="submission" date="2015-01" db="EMBL/GenBank/DDBJ databases">
        <title>Evolutionary Origins and Diversification of the Mycorrhizal Mutualists.</title>
        <authorList>
            <consortium name="DOE Joint Genome Institute"/>
            <consortium name="Mycorrhizal Genomics Consortium"/>
            <person name="Kohler A."/>
            <person name="Kuo A."/>
            <person name="Nagy L.G."/>
            <person name="Floudas D."/>
            <person name="Copeland A."/>
            <person name="Barry K.W."/>
            <person name="Cichocki N."/>
            <person name="Veneault-Fourrey C."/>
            <person name="LaButti K."/>
            <person name="Lindquist E.A."/>
            <person name="Lipzen A."/>
            <person name="Lundell T."/>
            <person name="Morin E."/>
            <person name="Murat C."/>
            <person name="Riley R."/>
            <person name="Ohm R."/>
            <person name="Sun H."/>
            <person name="Tunlid A."/>
            <person name="Henrissat B."/>
            <person name="Grigoriev I.V."/>
            <person name="Hibbett D.S."/>
            <person name="Martin F."/>
        </authorList>
    </citation>
    <scope>NUCLEOTIDE SEQUENCE [LARGE SCALE GENOMIC DNA]</scope>
    <source>
        <strain evidence="2">Marx 270</strain>
    </source>
</reference>
<dbReference type="AlphaFoldDB" id="A0A0C3KZ65"/>
<keyword evidence="2" id="KW-1185">Reference proteome</keyword>
<dbReference type="HOGENOM" id="CLU_001324_7_0_1"/>